<dbReference type="EMBL" id="JBHTGP010000018">
    <property type="protein sequence ID" value="MFD0690511.1"/>
    <property type="molecule type" value="Genomic_DNA"/>
</dbReference>
<dbReference type="PROSITE" id="PS51318">
    <property type="entry name" value="TAT"/>
    <property type="match status" value="1"/>
</dbReference>
<dbReference type="SUPFAM" id="SSF52540">
    <property type="entry name" value="P-loop containing nucleoside triphosphate hydrolases"/>
    <property type="match status" value="1"/>
</dbReference>
<evidence type="ECO:0000256" key="4">
    <source>
        <dbReference type="ARBA" id="ARBA00022840"/>
    </source>
</evidence>
<dbReference type="PROSITE" id="PS50893">
    <property type="entry name" value="ABC_TRANSPORTER_2"/>
    <property type="match status" value="1"/>
</dbReference>
<dbReference type="InterPro" id="IPR039421">
    <property type="entry name" value="Type_1_exporter"/>
</dbReference>
<name>A0ABW2XVW4_9ACTN</name>
<dbReference type="InterPro" id="IPR027417">
    <property type="entry name" value="P-loop_NTPase"/>
</dbReference>
<evidence type="ECO:0000313" key="10">
    <source>
        <dbReference type="EMBL" id="MFD0690511.1"/>
    </source>
</evidence>
<feature type="transmembrane region" description="Helical" evidence="7">
    <location>
        <begin position="163"/>
        <end position="182"/>
    </location>
</feature>
<dbReference type="Proteomes" id="UP001597063">
    <property type="component" value="Unassembled WGS sequence"/>
</dbReference>
<evidence type="ECO:0000256" key="7">
    <source>
        <dbReference type="SAM" id="Phobius"/>
    </source>
</evidence>
<keyword evidence="6 7" id="KW-0472">Membrane</keyword>
<dbReference type="Gene3D" id="3.40.50.300">
    <property type="entry name" value="P-loop containing nucleotide triphosphate hydrolases"/>
    <property type="match status" value="1"/>
</dbReference>
<evidence type="ECO:0000256" key="3">
    <source>
        <dbReference type="ARBA" id="ARBA00022741"/>
    </source>
</evidence>
<comment type="caution">
    <text evidence="10">The sequence shown here is derived from an EMBL/GenBank/DDBJ whole genome shotgun (WGS) entry which is preliminary data.</text>
</comment>
<feature type="transmembrane region" description="Helical" evidence="7">
    <location>
        <begin position="280"/>
        <end position="299"/>
    </location>
</feature>
<dbReference type="InterPro" id="IPR003593">
    <property type="entry name" value="AAA+_ATPase"/>
</dbReference>
<dbReference type="SMART" id="SM00382">
    <property type="entry name" value="AAA"/>
    <property type="match status" value="1"/>
</dbReference>
<evidence type="ECO:0000256" key="5">
    <source>
        <dbReference type="ARBA" id="ARBA00022989"/>
    </source>
</evidence>
<dbReference type="PROSITE" id="PS00211">
    <property type="entry name" value="ABC_TRANSPORTER_1"/>
    <property type="match status" value="1"/>
</dbReference>
<evidence type="ECO:0000256" key="6">
    <source>
        <dbReference type="ARBA" id="ARBA00023136"/>
    </source>
</evidence>
<dbReference type="SUPFAM" id="SSF90123">
    <property type="entry name" value="ABC transporter transmembrane region"/>
    <property type="match status" value="1"/>
</dbReference>
<feature type="transmembrane region" description="Helical" evidence="7">
    <location>
        <begin position="61"/>
        <end position="83"/>
    </location>
</feature>
<feature type="domain" description="ABC transmembrane type-1" evidence="9">
    <location>
        <begin position="25"/>
        <end position="293"/>
    </location>
</feature>
<dbReference type="Gene3D" id="1.20.1560.10">
    <property type="entry name" value="ABC transporter type 1, transmembrane domain"/>
    <property type="match status" value="1"/>
</dbReference>
<evidence type="ECO:0000259" key="9">
    <source>
        <dbReference type="PROSITE" id="PS50929"/>
    </source>
</evidence>
<dbReference type="PROSITE" id="PS50929">
    <property type="entry name" value="ABC_TM1F"/>
    <property type="match status" value="1"/>
</dbReference>
<protein>
    <submittedName>
        <fullName evidence="10">ABC transporter ATP-binding protein</fullName>
    </submittedName>
</protein>
<dbReference type="GO" id="GO:0005524">
    <property type="term" value="F:ATP binding"/>
    <property type="evidence" value="ECO:0007669"/>
    <property type="project" value="UniProtKB-KW"/>
</dbReference>
<comment type="subcellular location">
    <subcellularLocation>
        <location evidence="1">Cell membrane</location>
        <topology evidence="1">Multi-pass membrane protein</topology>
    </subcellularLocation>
</comment>
<keyword evidence="4 10" id="KW-0067">ATP-binding</keyword>
<dbReference type="InterPro" id="IPR017871">
    <property type="entry name" value="ABC_transporter-like_CS"/>
</dbReference>
<keyword evidence="3" id="KW-0547">Nucleotide-binding</keyword>
<dbReference type="InterPro" id="IPR003439">
    <property type="entry name" value="ABC_transporter-like_ATP-bd"/>
</dbReference>
<dbReference type="InterPro" id="IPR006311">
    <property type="entry name" value="TAT_signal"/>
</dbReference>
<dbReference type="PANTHER" id="PTHR24221:SF654">
    <property type="entry name" value="ATP-BINDING CASSETTE SUB-FAMILY B MEMBER 6"/>
    <property type="match status" value="1"/>
</dbReference>
<keyword evidence="5 7" id="KW-1133">Transmembrane helix</keyword>
<evidence type="ECO:0000256" key="2">
    <source>
        <dbReference type="ARBA" id="ARBA00022692"/>
    </source>
</evidence>
<dbReference type="RefSeq" id="WP_378325290.1">
    <property type="nucleotide sequence ID" value="NZ_JBHTGP010000018.1"/>
</dbReference>
<evidence type="ECO:0000256" key="1">
    <source>
        <dbReference type="ARBA" id="ARBA00004651"/>
    </source>
</evidence>
<keyword evidence="2 7" id="KW-0812">Transmembrane</keyword>
<dbReference type="PANTHER" id="PTHR24221">
    <property type="entry name" value="ATP-BINDING CASSETTE SUB-FAMILY B"/>
    <property type="match status" value="1"/>
</dbReference>
<feature type="transmembrane region" description="Helical" evidence="7">
    <location>
        <begin position="248"/>
        <end position="268"/>
    </location>
</feature>
<sequence length="579" mass="58185">MSAPASASGARVLVARLRPQRRALLAVAGLSALLAAPTAASGYTVARALDGGFLAGRPGTGLAWLAVLALAGAAGAVLTRALYRPLAAVVEPFRDGLVADAVRAGLGRAVEDGTPLAGATATQATEEVETARRTLAALLRGVHGTVSAAAGAVAGLALLAPQAVAVVLPFPLAAVLAYRGTVRTALARQRRRLLADEDLAEQASRVFGGRRDIASCAAEPGAARAMRAGIEASAAAELAVARNRALRALTPGLGIEVPVVLLFALAPWLAASGRLSAGEVAGAAVYLAAGLGPALYFLLQGGGGWVVDLLGVLGRLGEVAPVAAPPGEAELPVPDGSGGRPSIVLRDVRFSYGPDAAPVLDGVSEEIPFGGHVAVVGPSGAGKSTLAALLCGIHRPLSGTVAVGGAEPADGAGRGRRLALVPQEAYVFAGTVRENLAYLAPAADDATLLDAAARFGLDGVLERLGGLDGAVPAGGAGLSAGERQLLALARTYLAPAPIVVLDEATCHLDPVAERRAEEAFARRGGTLVVIAHRLSSALHADRILLVDGGRTVSGSHADLLAASPRYRELAGHWEPDPPA</sequence>
<dbReference type="InterPro" id="IPR011527">
    <property type="entry name" value="ABC1_TM_dom"/>
</dbReference>
<accession>A0ABW2XVW4</accession>
<gene>
    <name evidence="10" type="ORF">ACFQZM_38905</name>
</gene>
<organism evidence="10 11">
    <name type="scientific">Actinomadura fibrosa</name>
    <dbReference type="NCBI Taxonomy" id="111802"/>
    <lineage>
        <taxon>Bacteria</taxon>
        <taxon>Bacillati</taxon>
        <taxon>Actinomycetota</taxon>
        <taxon>Actinomycetes</taxon>
        <taxon>Streptosporangiales</taxon>
        <taxon>Thermomonosporaceae</taxon>
        <taxon>Actinomadura</taxon>
    </lineage>
</organism>
<dbReference type="InterPro" id="IPR036640">
    <property type="entry name" value="ABC1_TM_sf"/>
</dbReference>
<evidence type="ECO:0000259" key="8">
    <source>
        <dbReference type="PROSITE" id="PS50893"/>
    </source>
</evidence>
<evidence type="ECO:0000313" key="11">
    <source>
        <dbReference type="Proteomes" id="UP001597063"/>
    </source>
</evidence>
<dbReference type="Pfam" id="PF00005">
    <property type="entry name" value="ABC_tran"/>
    <property type="match status" value="1"/>
</dbReference>
<keyword evidence="11" id="KW-1185">Reference proteome</keyword>
<proteinExistence type="predicted"/>
<feature type="transmembrane region" description="Helical" evidence="7">
    <location>
        <begin position="137"/>
        <end position="157"/>
    </location>
</feature>
<reference evidence="11" key="1">
    <citation type="journal article" date="2019" name="Int. J. Syst. Evol. Microbiol.">
        <title>The Global Catalogue of Microorganisms (GCM) 10K type strain sequencing project: providing services to taxonomists for standard genome sequencing and annotation.</title>
        <authorList>
            <consortium name="The Broad Institute Genomics Platform"/>
            <consortium name="The Broad Institute Genome Sequencing Center for Infectious Disease"/>
            <person name="Wu L."/>
            <person name="Ma J."/>
        </authorList>
    </citation>
    <scope>NUCLEOTIDE SEQUENCE [LARGE SCALE GENOMIC DNA]</scope>
    <source>
        <strain evidence="11">JCM 9371</strain>
    </source>
</reference>
<feature type="domain" description="ABC transporter" evidence="8">
    <location>
        <begin position="343"/>
        <end position="573"/>
    </location>
</feature>